<dbReference type="EMBL" id="CP140154">
    <property type="protein sequence ID" value="WQG91705.1"/>
    <property type="molecule type" value="Genomic_DNA"/>
</dbReference>
<reference evidence="2 4" key="2">
    <citation type="submission" date="2023-11" db="EMBL/GenBank/DDBJ databases">
        <title>MicrobeMod: A computational toolkit for identifying prokaryotic methylation and restriction-modification with nanopore sequencing.</title>
        <authorList>
            <person name="Crits-Christoph A."/>
            <person name="Kang S.C."/>
            <person name="Lee H."/>
            <person name="Ostrov N."/>
        </authorList>
    </citation>
    <scope>NUCLEOTIDE SEQUENCE [LARGE SCALE GENOMIC DNA]</scope>
    <source>
        <strain evidence="2 4">ATCC 23090</strain>
    </source>
</reference>
<sequence>MVSGAPYRFKVRKDDEEQTIALYKTPYKQEAKVRMGSKEAIFEFTKEGAVFKDGDKLPEEIEKKIKEAIMQYLFNRRIHK</sequence>
<dbReference type="AlphaFoldDB" id="A0A1K1MGP1"/>
<evidence type="ECO:0000313" key="1">
    <source>
        <dbReference type="EMBL" id="SFW22304.1"/>
    </source>
</evidence>
<reference evidence="1 3" key="1">
    <citation type="submission" date="2016-11" db="EMBL/GenBank/DDBJ databases">
        <authorList>
            <person name="Jaros S."/>
            <person name="Januszkiewicz K."/>
            <person name="Wedrychowicz H."/>
        </authorList>
    </citation>
    <scope>NUCLEOTIDE SEQUENCE [LARGE SCALE GENOMIC DNA]</scope>
    <source>
        <strain evidence="1 3">DSM 784</strain>
    </source>
</reference>
<name>A0A1K1MGP1_9BACT</name>
<evidence type="ECO:0000313" key="4">
    <source>
        <dbReference type="Proteomes" id="UP001326715"/>
    </source>
</evidence>
<dbReference type="RefSeq" id="WP_072357095.1">
    <property type="nucleotide sequence ID" value="NZ_CP139972.1"/>
</dbReference>
<dbReference type="Proteomes" id="UP001326715">
    <property type="component" value="Chromosome"/>
</dbReference>
<dbReference type="Proteomes" id="UP000183788">
    <property type="component" value="Unassembled WGS sequence"/>
</dbReference>
<keyword evidence="4" id="KW-1185">Reference proteome</keyword>
<evidence type="ECO:0000313" key="2">
    <source>
        <dbReference type="EMBL" id="WQG91705.1"/>
    </source>
</evidence>
<evidence type="ECO:0000313" key="3">
    <source>
        <dbReference type="Proteomes" id="UP000183788"/>
    </source>
</evidence>
<gene>
    <name evidence="1" type="ORF">SAMN05661012_00560</name>
    <name evidence="2" type="ORF">SR876_09330</name>
</gene>
<protein>
    <submittedName>
        <fullName evidence="1">Uncharacterized protein</fullName>
    </submittedName>
</protein>
<organism evidence="1 3">
    <name type="scientific">Chitinophaga sancti</name>
    <dbReference type="NCBI Taxonomy" id="1004"/>
    <lineage>
        <taxon>Bacteria</taxon>
        <taxon>Pseudomonadati</taxon>
        <taxon>Bacteroidota</taxon>
        <taxon>Chitinophagia</taxon>
        <taxon>Chitinophagales</taxon>
        <taxon>Chitinophagaceae</taxon>
        <taxon>Chitinophaga</taxon>
    </lineage>
</organism>
<accession>A0A1K1MGP1</accession>
<proteinExistence type="predicted"/>
<dbReference type="EMBL" id="FPIZ01000002">
    <property type="protein sequence ID" value="SFW22304.1"/>
    <property type="molecule type" value="Genomic_DNA"/>
</dbReference>